<evidence type="ECO:0000313" key="3">
    <source>
        <dbReference type="Proteomes" id="UP000292003"/>
    </source>
</evidence>
<accession>A0A4Q7J2N4</accession>
<protein>
    <recommendedName>
        <fullName evidence="4">TraB/GumN family protein</fullName>
    </recommendedName>
</protein>
<evidence type="ECO:0000256" key="1">
    <source>
        <dbReference type="SAM" id="Phobius"/>
    </source>
</evidence>
<organism evidence="2 3">
    <name type="scientific">Amycolatopsis suaedae</name>
    <dbReference type="NCBI Taxonomy" id="2510978"/>
    <lineage>
        <taxon>Bacteria</taxon>
        <taxon>Bacillati</taxon>
        <taxon>Actinomycetota</taxon>
        <taxon>Actinomycetes</taxon>
        <taxon>Pseudonocardiales</taxon>
        <taxon>Pseudonocardiaceae</taxon>
        <taxon>Amycolatopsis</taxon>
    </lineage>
</organism>
<comment type="caution">
    <text evidence="2">The sequence shown here is derived from an EMBL/GenBank/DDBJ whole genome shotgun (WGS) entry which is preliminary data.</text>
</comment>
<proteinExistence type="predicted"/>
<keyword evidence="3" id="KW-1185">Reference proteome</keyword>
<dbReference type="Proteomes" id="UP000292003">
    <property type="component" value="Unassembled WGS sequence"/>
</dbReference>
<dbReference type="EMBL" id="SFCC01000011">
    <property type="protein sequence ID" value="RZQ61710.1"/>
    <property type="molecule type" value="Genomic_DNA"/>
</dbReference>
<dbReference type="AlphaFoldDB" id="A0A4Q7J2N4"/>
<gene>
    <name evidence="2" type="ORF">EWH70_22395</name>
</gene>
<keyword evidence="1" id="KW-0812">Transmembrane</keyword>
<keyword evidence="1" id="KW-0472">Membrane</keyword>
<sequence length="227" mass="25710">MQIVDVSTLWVRVVVTRMRRAGTPLEFVLFPMLHVGEARYYAEIRRRIAECDVVVAEGMPRSAQTALLTAVYRVMRFKRGLVVQNLRLAELDIPLVRPDMTAGQLRESWRRVPWTSRVLMWSLIPVAALLVLLTGTRATMARHAAVDDDTIVDEAGELPPGMEELVVDERDRLLVDALFTLHERRSAEPLRVAVVYGAGHMPAVVGALMKRYRYVPRDAEYVTAFSL</sequence>
<evidence type="ECO:0000313" key="2">
    <source>
        <dbReference type="EMBL" id="RZQ61710.1"/>
    </source>
</evidence>
<name>A0A4Q7J2N4_9PSEU</name>
<keyword evidence="1" id="KW-1133">Transmembrane helix</keyword>
<evidence type="ECO:0008006" key="4">
    <source>
        <dbReference type="Google" id="ProtNLM"/>
    </source>
</evidence>
<dbReference type="OrthoDB" id="7834500at2"/>
<feature type="transmembrane region" description="Helical" evidence="1">
    <location>
        <begin position="114"/>
        <end position="133"/>
    </location>
</feature>
<reference evidence="2 3" key="1">
    <citation type="submission" date="2019-02" db="EMBL/GenBank/DDBJ databases">
        <title>Draft genome sequence of Amycolatopsis sp. 8-3EHSu isolated from roots of Suaeda maritima.</title>
        <authorList>
            <person name="Duangmal K."/>
            <person name="Chantavorakit T."/>
        </authorList>
    </citation>
    <scope>NUCLEOTIDE SEQUENCE [LARGE SCALE GENOMIC DNA]</scope>
    <source>
        <strain evidence="2 3">8-3EHSu</strain>
    </source>
</reference>
<dbReference type="RefSeq" id="WP_130477442.1">
    <property type="nucleotide sequence ID" value="NZ_SFCC01000011.1"/>
</dbReference>